<keyword evidence="5" id="KW-0539">Nucleus</keyword>
<evidence type="ECO:0000256" key="1">
    <source>
        <dbReference type="ARBA" id="ARBA00004123"/>
    </source>
</evidence>
<keyword evidence="9" id="KW-1185">Reference proteome</keyword>
<protein>
    <submittedName>
        <fullName evidence="8">Uncharacterized protein</fullName>
    </submittedName>
</protein>
<evidence type="ECO:0000313" key="9">
    <source>
        <dbReference type="Proteomes" id="UP001212841"/>
    </source>
</evidence>
<evidence type="ECO:0000256" key="2">
    <source>
        <dbReference type="ARBA" id="ARBA00022664"/>
    </source>
</evidence>
<dbReference type="PANTHER" id="PTHR17204">
    <property type="entry name" value="PRE-MRNA PROCESSING PROTEIN PRP39-RELATED"/>
    <property type="match status" value="1"/>
</dbReference>
<evidence type="ECO:0000256" key="6">
    <source>
        <dbReference type="ARBA" id="ARBA00038019"/>
    </source>
</evidence>
<dbReference type="Pfam" id="PF23240">
    <property type="entry name" value="HAT_PRP39_N"/>
    <property type="match status" value="2"/>
</dbReference>
<gene>
    <name evidence="8" type="ORF">HK097_007103</name>
</gene>
<dbReference type="SUPFAM" id="SSF48452">
    <property type="entry name" value="TPR-like"/>
    <property type="match status" value="1"/>
</dbReference>
<dbReference type="Pfam" id="PF23241">
    <property type="entry name" value="HAT_PRP39_C"/>
    <property type="match status" value="1"/>
</dbReference>
<proteinExistence type="inferred from homology"/>
<comment type="subcellular location">
    <subcellularLocation>
        <location evidence="1">Nucleus</location>
    </subcellularLocation>
</comment>
<dbReference type="Gene3D" id="1.25.40.10">
    <property type="entry name" value="Tetratricopeptide repeat domain"/>
    <property type="match status" value="2"/>
</dbReference>
<dbReference type="InterPro" id="IPR003107">
    <property type="entry name" value="HAT"/>
</dbReference>
<dbReference type="PANTHER" id="PTHR17204:SF5">
    <property type="entry name" value="PRE-MRNA-PROCESSING FACTOR 39"/>
    <property type="match status" value="1"/>
</dbReference>
<dbReference type="GO" id="GO:0005685">
    <property type="term" value="C:U1 snRNP"/>
    <property type="evidence" value="ECO:0007669"/>
    <property type="project" value="TreeGrafter"/>
</dbReference>
<keyword evidence="3" id="KW-0677">Repeat</keyword>
<dbReference type="InterPro" id="IPR011990">
    <property type="entry name" value="TPR-like_helical_dom_sf"/>
</dbReference>
<feature type="region of interest" description="Disordered" evidence="7">
    <location>
        <begin position="562"/>
        <end position="581"/>
    </location>
</feature>
<feature type="region of interest" description="Disordered" evidence="7">
    <location>
        <begin position="1"/>
        <end position="23"/>
    </location>
</feature>
<sequence>MTDTNSLANGANGTHNENSASPTADFDQQWATVEQNPDDFAAWERVLRAAESVGGRVSPHSPHSDITRVVEVYSKFLKKFPLCFGYWKKCVDWHALFYGPPDALKVRISLLCTALETLFCKPDSSLNCIMYQIFEEGVKAIRNSVDLWVQYLTFKIENQPEEEDEIRALFEQGLQFVGYDFMGQDFWDKYIEWEEKKENSDKVLAILERIIHIPLHQYNRYFEKYSVVAASRPVPELVTSEELERLQNEVRNPVAPQGGEAPPAPQTDEEIEAALRVKIHQLKSDLYLKTQDAVMKRWQYEGEIKRGYFHVKPLDEAQLVNWRKYLDFEEEQGDNGRLYALYERCLVACASYEEFWLRYARWAISLGHDAQDIFNRACDTFVPKNKPAVRLAYAGYQEEQGRLREAEEVYRGIFKNLPGSPDAVFRFAAFLRRNNRTPEIPQMFDEAVKVAPTSLTKGYLLSEKAKTMFNINNDDAAARSSMKRATQKHPDSMMAWIVWFLHEQTNGSPKDLRAVWEGVVASSLGKADKLILGNRYIGYLIDQNRPVVEINKLEGEIAKIRDKQEDNASRKRSLDEGDGRA</sequence>
<dbReference type="SMART" id="SM00386">
    <property type="entry name" value="HAT"/>
    <property type="match status" value="6"/>
</dbReference>
<evidence type="ECO:0000256" key="3">
    <source>
        <dbReference type="ARBA" id="ARBA00022737"/>
    </source>
</evidence>
<evidence type="ECO:0000256" key="4">
    <source>
        <dbReference type="ARBA" id="ARBA00023187"/>
    </source>
</evidence>
<dbReference type="GO" id="GO:0030627">
    <property type="term" value="F:pre-mRNA 5'-splice site binding"/>
    <property type="evidence" value="ECO:0007669"/>
    <property type="project" value="TreeGrafter"/>
</dbReference>
<dbReference type="AlphaFoldDB" id="A0AAD5SDY0"/>
<evidence type="ECO:0000256" key="5">
    <source>
        <dbReference type="ARBA" id="ARBA00023242"/>
    </source>
</evidence>
<comment type="similarity">
    <text evidence="6">Belongs to the PRP39 family.</text>
</comment>
<keyword evidence="2" id="KW-0507">mRNA processing</keyword>
<accession>A0AAD5SDY0</accession>
<dbReference type="InterPro" id="IPR059164">
    <property type="entry name" value="HAT_PRP39_C"/>
</dbReference>
<comment type="caution">
    <text evidence="8">The sequence shown here is derived from an EMBL/GenBank/DDBJ whole genome shotgun (WGS) entry which is preliminary data.</text>
</comment>
<dbReference type="GO" id="GO:0000243">
    <property type="term" value="C:commitment complex"/>
    <property type="evidence" value="ECO:0007669"/>
    <property type="project" value="TreeGrafter"/>
</dbReference>
<dbReference type="EMBL" id="JADGJD010000348">
    <property type="protein sequence ID" value="KAJ3051889.1"/>
    <property type="molecule type" value="Genomic_DNA"/>
</dbReference>
<feature type="non-terminal residue" evidence="8">
    <location>
        <position position="581"/>
    </location>
</feature>
<name>A0AAD5SDY0_9FUNG</name>
<evidence type="ECO:0000313" key="8">
    <source>
        <dbReference type="EMBL" id="KAJ3051889.1"/>
    </source>
</evidence>
<dbReference type="Proteomes" id="UP001212841">
    <property type="component" value="Unassembled WGS sequence"/>
</dbReference>
<dbReference type="GO" id="GO:0000395">
    <property type="term" value="P:mRNA 5'-splice site recognition"/>
    <property type="evidence" value="ECO:0007669"/>
    <property type="project" value="TreeGrafter"/>
</dbReference>
<dbReference type="GO" id="GO:0071004">
    <property type="term" value="C:U2-type prespliceosome"/>
    <property type="evidence" value="ECO:0007669"/>
    <property type="project" value="TreeGrafter"/>
</dbReference>
<feature type="compositionally biased region" description="Polar residues" evidence="7">
    <location>
        <begin position="1"/>
        <end position="22"/>
    </location>
</feature>
<evidence type="ECO:0000256" key="7">
    <source>
        <dbReference type="SAM" id="MobiDB-lite"/>
    </source>
</evidence>
<organism evidence="8 9">
    <name type="scientific">Rhizophlyctis rosea</name>
    <dbReference type="NCBI Taxonomy" id="64517"/>
    <lineage>
        <taxon>Eukaryota</taxon>
        <taxon>Fungi</taxon>
        <taxon>Fungi incertae sedis</taxon>
        <taxon>Chytridiomycota</taxon>
        <taxon>Chytridiomycota incertae sedis</taxon>
        <taxon>Chytridiomycetes</taxon>
        <taxon>Rhizophlyctidales</taxon>
        <taxon>Rhizophlyctidaceae</taxon>
        <taxon>Rhizophlyctis</taxon>
    </lineage>
</organism>
<reference evidence="8" key="1">
    <citation type="submission" date="2020-05" db="EMBL/GenBank/DDBJ databases">
        <title>Phylogenomic resolution of chytrid fungi.</title>
        <authorList>
            <person name="Stajich J.E."/>
            <person name="Amses K."/>
            <person name="Simmons R."/>
            <person name="Seto K."/>
            <person name="Myers J."/>
            <person name="Bonds A."/>
            <person name="Quandt C.A."/>
            <person name="Barry K."/>
            <person name="Liu P."/>
            <person name="Grigoriev I."/>
            <person name="Longcore J.E."/>
            <person name="James T.Y."/>
        </authorList>
    </citation>
    <scope>NUCLEOTIDE SEQUENCE</scope>
    <source>
        <strain evidence="8">JEL0318</strain>
    </source>
</reference>
<keyword evidence="4" id="KW-0508">mRNA splicing</keyword>